<evidence type="ECO:0008006" key="3">
    <source>
        <dbReference type="Google" id="ProtNLM"/>
    </source>
</evidence>
<organism evidence="1 2">
    <name type="scientific">Desulfosporosinus lacus DSM 15449</name>
    <dbReference type="NCBI Taxonomy" id="1121420"/>
    <lineage>
        <taxon>Bacteria</taxon>
        <taxon>Bacillati</taxon>
        <taxon>Bacillota</taxon>
        <taxon>Clostridia</taxon>
        <taxon>Eubacteriales</taxon>
        <taxon>Desulfitobacteriaceae</taxon>
        <taxon>Desulfosporosinus</taxon>
    </lineage>
</organism>
<dbReference type="AlphaFoldDB" id="A0A1M6E7S2"/>
<evidence type="ECO:0000313" key="2">
    <source>
        <dbReference type="Proteomes" id="UP000183954"/>
    </source>
</evidence>
<reference evidence="2" key="1">
    <citation type="submission" date="2016-11" db="EMBL/GenBank/DDBJ databases">
        <authorList>
            <person name="Varghese N."/>
            <person name="Submissions S."/>
        </authorList>
    </citation>
    <scope>NUCLEOTIDE SEQUENCE [LARGE SCALE GENOMIC DNA]</scope>
    <source>
        <strain evidence="2">DSM 15449</strain>
    </source>
</reference>
<evidence type="ECO:0000313" key="1">
    <source>
        <dbReference type="EMBL" id="SHI81501.1"/>
    </source>
</evidence>
<sequence length="67" mass="7678">MYVIDRFEGDWAIIETDNRATFNLPRSVLTADLKEGDIINILVSLDSEATKQRSKNAKSLLENFFDQ</sequence>
<proteinExistence type="predicted"/>
<gene>
    <name evidence="1" type="ORF">SAMN02746098_04692</name>
</gene>
<accession>A0A1M6E7S2</accession>
<dbReference type="EMBL" id="FQXJ01000026">
    <property type="protein sequence ID" value="SHI81501.1"/>
    <property type="molecule type" value="Genomic_DNA"/>
</dbReference>
<protein>
    <recommendedName>
        <fullName evidence="3">DUF3006 domain-containing protein</fullName>
    </recommendedName>
</protein>
<dbReference type="STRING" id="1121420.SAMN02746098_04692"/>
<name>A0A1M6E7S2_9FIRM</name>
<keyword evidence="2" id="KW-1185">Reference proteome</keyword>
<dbReference type="InterPro" id="IPR021377">
    <property type="entry name" value="DUF3006"/>
</dbReference>
<dbReference type="Gene3D" id="6.20.120.50">
    <property type="match status" value="1"/>
</dbReference>
<dbReference type="Pfam" id="PF11213">
    <property type="entry name" value="DUF3006"/>
    <property type="match status" value="1"/>
</dbReference>
<dbReference type="Proteomes" id="UP000183954">
    <property type="component" value="Unassembled WGS sequence"/>
</dbReference>
<dbReference type="RefSeq" id="WP_073032643.1">
    <property type="nucleotide sequence ID" value="NZ_FQXJ01000026.1"/>
</dbReference>
<dbReference type="OrthoDB" id="164847at2"/>